<proteinExistence type="inferred from homology"/>
<keyword evidence="9 13" id="KW-1015">Disulfide bond</keyword>
<evidence type="ECO:0000256" key="1">
    <source>
        <dbReference type="ARBA" id="ARBA00004613"/>
    </source>
</evidence>
<dbReference type="OrthoDB" id="9981115at2759"/>
<evidence type="ECO:0000256" key="3">
    <source>
        <dbReference type="ARBA" id="ARBA00022496"/>
    </source>
</evidence>
<feature type="disulfide bond" evidence="13">
    <location>
        <begin position="229"/>
        <end position="243"/>
    </location>
</feature>
<feature type="disulfide bond" evidence="13">
    <location>
        <begin position="638"/>
        <end position="652"/>
    </location>
</feature>
<feature type="binding site" evidence="11">
    <location>
        <position position="529"/>
    </location>
    <ligand>
        <name>hydrogencarbonate</name>
        <dbReference type="ChEBI" id="CHEBI:17544"/>
        <label>1</label>
    </ligand>
</feature>
<name>A0A6P7Z778_9AMPH</name>
<protein>
    <submittedName>
        <fullName evidence="16">Serotransferrin isoform X1</fullName>
    </submittedName>
</protein>
<evidence type="ECO:0000256" key="5">
    <source>
        <dbReference type="ARBA" id="ARBA00022723"/>
    </source>
</evidence>
<reference evidence="16" key="1">
    <citation type="submission" date="2025-08" db="UniProtKB">
        <authorList>
            <consortium name="RefSeq"/>
        </authorList>
    </citation>
    <scope>IDENTIFICATION</scope>
</reference>
<gene>
    <name evidence="16" type="primary">TF</name>
</gene>
<evidence type="ECO:0000256" key="12">
    <source>
        <dbReference type="PIRSR" id="PIRSR002549-3"/>
    </source>
</evidence>
<evidence type="ECO:0000256" key="13">
    <source>
        <dbReference type="PIRSR" id="PIRSR002549-4"/>
    </source>
</evidence>
<dbReference type="GO" id="GO:0006826">
    <property type="term" value="P:iron ion transport"/>
    <property type="evidence" value="ECO:0007669"/>
    <property type="project" value="UniProtKB-KW"/>
</dbReference>
<keyword evidence="5 10" id="KW-0479">Metal-binding</keyword>
<evidence type="ECO:0000256" key="10">
    <source>
        <dbReference type="PIRNR" id="PIRNR002549"/>
    </source>
</evidence>
<evidence type="ECO:0000256" key="7">
    <source>
        <dbReference type="ARBA" id="ARBA00023004"/>
    </source>
</evidence>
<dbReference type="InterPro" id="IPR016357">
    <property type="entry name" value="Transferrin"/>
</dbReference>
<dbReference type="KEGG" id="muo:115478412"/>
<evidence type="ECO:0000256" key="9">
    <source>
        <dbReference type="ARBA" id="ARBA00023157"/>
    </source>
</evidence>
<feature type="binding site" evidence="11">
    <location>
        <position position="530"/>
    </location>
    <ligand>
        <name>hydrogencarbonate</name>
        <dbReference type="ChEBI" id="CHEBI:17544"/>
        <label>1</label>
    </ligand>
</feature>
<feature type="disulfide bond" evidence="13">
    <location>
        <begin position="89"/>
        <end position="105"/>
    </location>
</feature>
<sequence>MNVSDYSASLCPYIRQESSSTPPQNSEGQVPEQRPAVAFSISPQKVGTMRFVLYTVLSFALLAFSPTVSQSADKNIRLCVKSDAEFQKCGEFKDATKNSQYSLSCVRKTNTDDCIQAIASDYADFMTMDGGDIYKAGLSPFDLKPIMTEDYGKGEESETCYYAVAVVKKGSNFKFSDLKGKKSCHTGFDKAAGWIIPVGLLQTKGILSWEGPSNEPIERAVARLFVASCVPGVTTEPNLCSLCKGSGTSRCSRSDNEPYYNYNGAFLCVHEGAGEVAFVKHTTVPDELAGMYELLCPDNTRKPVSEYVHCNLARVPAHAVMTRSKGENLKTEEIVSFLTMAQEKFGSGQDSKGKFSLFSSHFGKDLLFKDSTKKLKRLPSKMDTTLYLGTNYLDAIQALRREESSPANDKVRWCTVGNEEKKKCDRWSSLSGGAIDCIASDNTEEGMIKILKGEADAMAVDGGYLYTAGQCGLVPVLAEYYKEGYSKQWSPSDEAAMYYAVAIVKRTSDITWKNLKGKKSCHTAVGRNAGWTVPMGLICNQTQNNSFAQFFSQSCAPGADPSSSLCELCIGSGLKKPDSKCQPNTDEPYYGYSGTLRCLVEVGDVAFAKETTIFQNTDGKNPASWAQNLKSRDFMLLCPDGTRANAEEYLKCHLARVPSHAVISPADKRDMVVQIVMNQQSLYGRDGMKKDLFQMFDSTTPDLLFKDTTKYLVEIPKETSMKTYLGQEYFDSVTGLAKCSSTSELLPVCTFHKCT</sequence>
<feature type="disulfide bond" evidence="13">
    <location>
        <begin position="79"/>
        <end position="114"/>
    </location>
</feature>
<dbReference type="PANTHER" id="PTHR11485">
    <property type="entry name" value="TRANSFERRIN"/>
    <property type="match status" value="1"/>
</dbReference>
<keyword evidence="6" id="KW-0677">Repeat</keyword>
<dbReference type="AlphaFoldDB" id="A0A6P7Z778"/>
<feature type="binding site" evidence="12">
    <location>
        <position position="318"/>
    </location>
    <ligand>
        <name>Fe(3+)</name>
        <dbReference type="ChEBI" id="CHEBI:29034"/>
        <label>1</label>
    </ligand>
</feature>
<dbReference type="Pfam" id="PF00405">
    <property type="entry name" value="Transferrin"/>
    <property type="match status" value="2"/>
</dbReference>
<feature type="disulfide bond" evidence="13">
    <location>
        <begin position="296"/>
        <end position="310"/>
    </location>
</feature>
<dbReference type="FunFam" id="3.40.190.10:FF:000095">
    <property type="entry name" value="Lactotransferrin"/>
    <property type="match status" value="2"/>
</dbReference>
<evidence type="ECO:0000256" key="11">
    <source>
        <dbReference type="PIRSR" id="PIRSR002549-2"/>
    </source>
</evidence>
<feature type="binding site" evidence="11">
    <location>
        <position position="527"/>
    </location>
    <ligand>
        <name>hydrogencarbonate</name>
        <dbReference type="ChEBI" id="CHEBI:17544"/>
        <label>1</label>
    </ligand>
</feature>
<dbReference type="GO" id="GO:0005615">
    <property type="term" value="C:extracellular space"/>
    <property type="evidence" value="ECO:0007669"/>
    <property type="project" value="InterPro"/>
</dbReference>
<dbReference type="GO" id="GO:0055037">
    <property type="term" value="C:recycling endosome"/>
    <property type="evidence" value="ECO:0007669"/>
    <property type="project" value="TreeGrafter"/>
</dbReference>
<feature type="binding site" evidence="11">
    <location>
        <position position="192"/>
    </location>
    <ligand>
        <name>hydrogencarbonate</name>
        <dbReference type="ChEBI" id="CHEBI:17544"/>
        <label>1</label>
    </ligand>
</feature>
<accession>A0A6P7Z778</accession>
<dbReference type="PIRSF" id="PIRSF002549">
    <property type="entry name" value="Transferrin"/>
    <property type="match status" value="1"/>
</dbReference>
<keyword evidence="8 10" id="KW-0406">Ion transport</keyword>
<comment type="similarity">
    <text evidence="10">Belongs to the transferrin family.</text>
</comment>
<feature type="disulfide bond" evidence="13">
    <location>
        <begin position="521"/>
        <end position="598"/>
    </location>
</feature>
<feature type="binding site" evidence="11">
    <location>
        <position position="190"/>
    </location>
    <ligand>
        <name>hydrogencarbonate</name>
        <dbReference type="ChEBI" id="CHEBI:17544"/>
        <label>1</label>
    </ligand>
</feature>
<dbReference type="CTD" id="7018"/>
<feature type="binding site" evidence="12">
    <location>
        <position position="660"/>
    </location>
    <ligand>
        <name>Fe(3+)</name>
        <dbReference type="ChEBI" id="CHEBI:29034"/>
        <label>1</label>
    </ligand>
</feature>
<keyword evidence="4" id="KW-0964">Secreted</keyword>
<keyword evidence="2 10" id="KW-0813">Transport</keyword>
<evidence type="ECO:0000256" key="2">
    <source>
        <dbReference type="ARBA" id="ARBA00022448"/>
    </source>
</evidence>
<evidence type="ECO:0000256" key="6">
    <source>
        <dbReference type="ARBA" id="ARBA00022737"/>
    </source>
</evidence>
<keyword evidence="3 10" id="KW-0410">Iron transport</keyword>
<feature type="disulfide bond" evidence="13">
    <location>
        <begin position="555"/>
        <end position="569"/>
    </location>
</feature>
<dbReference type="PROSITE" id="PS51408">
    <property type="entry name" value="TRANSFERRIN_LIKE_4"/>
    <property type="match status" value="2"/>
</dbReference>
<dbReference type="PANTHER" id="PTHR11485:SF31">
    <property type="entry name" value="SEROTRANSFERRIN"/>
    <property type="match status" value="1"/>
</dbReference>
<dbReference type="GO" id="GO:0019731">
    <property type="term" value="P:antibacterial humoral response"/>
    <property type="evidence" value="ECO:0007669"/>
    <property type="project" value="TreeGrafter"/>
</dbReference>
<feature type="disulfide bond" evidence="13">
    <location>
        <begin position="424"/>
        <end position="437"/>
    </location>
</feature>
<dbReference type="InterPro" id="IPR001156">
    <property type="entry name" value="Transferrin-like_dom"/>
</dbReference>
<feature type="binding site" evidence="12">
    <location>
        <position position="129"/>
    </location>
    <ligand>
        <name>Fe(3+)</name>
        <dbReference type="ChEBI" id="CHEBI:29034"/>
        <label>1</label>
    </ligand>
</feature>
<evidence type="ECO:0000313" key="16">
    <source>
        <dbReference type="RefSeq" id="XP_030071584.1"/>
    </source>
</evidence>
<dbReference type="Proteomes" id="UP000515156">
    <property type="component" value="Chromosome 10"/>
</dbReference>
<dbReference type="Gene3D" id="3.40.190.10">
    <property type="entry name" value="Periplasmic binding protein-like II"/>
    <property type="match status" value="4"/>
</dbReference>
<dbReference type="GeneID" id="115478412"/>
<feature type="disulfide bond" evidence="13">
    <location>
        <begin position="184"/>
        <end position="268"/>
    </location>
</feature>
<feature type="binding site" evidence="11">
    <location>
        <position position="186"/>
    </location>
    <ligand>
        <name>hydrogencarbonate</name>
        <dbReference type="ChEBI" id="CHEBI:17544"/>
        <label>1</label>
    </ligand>
</feature>
<dbReference type="RefSeq" id="XP_030071584.1">
    <property type="nucleotide sequence ID" value="XM_030215724.1"/>
</dbReference>
<dbReference type="SUPFAM" id="SSF53850">
    <property type="entry name" value="Periplasmic binding protein-like II"/>
    <property type="match status" value="2"/>
</dbReference>
<dbReference type="FunCoup" id="A0A6P7Z778">
    <property type="interactions" value="1327"/>
</dbReference>
<dbReference type="InParanoid" id="A0A6P7Z778"/>
<dbReference type="GO" id="GO:0005886">
    <property type="term" value="C:plasma membrane"/>
    <property type="evidence" value="ECO:0007669"/>
    <property type="project" value="TreeGrafter"/>
</dbReference>
<evidence type="ECO:0000256" key="4">
    <source>
        <dbReference type="ARBA" id="ARBA00022525"/>
    </source>
</evidence>
<evidence type="ECO:0000313" key="15">
    <source>
        <dbReference type="Proteomes" id="UP000515156"/>
    </source>
</evidence>
<feature type="disulfide bond" evidence="13">
    <location>
        <begin position="471"/>
        <end position="749"/>
    </location>
</feature>
<feature type="binding site" evidence="12">
    <location>
        <position position="592"/>
    </location>
    <ligand>
        <name>Fe(3+)</name>
        <dbReference type="ChEBI" id="CHEBI:29034"/>
        <label>2</label>
    </ligand>
</feature>
<evidence type="ECO:0000259" key="14">
    <source>
        <dbReference type="PROSITE" id="PS51408"/>
    </source>
</evidence>
<dbReference type="GO" id="GO:0046872">
    <property type="term" value="F:metal ion binding"/>
    <property type="evidence" value="ECO:0007669"/>
    <property type="project" value="UniProtKB-KW"/>
</dbReference>
<keyword evidence="7 10" id="KW-0408">Iron</keyword>
<dbReference type="SMART" id="SM00094">
    <property type="entry name" value="TR_FER"/>
    <property type="match status" value="2"/>
</dbReference>
<dbReference type="PRINTS" id="PR00422">
    <property type="entry name" value="TRANSFERRIN"/>
</dbReference>
<feature type="binding site" evidence="12">
    <location>
        <position position="161"/>
    </location>
    <ligand>
        <name>Fe(3+)</name>
        <dbReference type="ChEBI" id="CHEBI:29034"/>
        <label>1</label>
    </ligand>
</feature>
<organism evidence="15 16">
    <name type="scientific">Microcaecilia unicolor</name>
    <dbReference type="NCBI Taxonomy" id="1415580"/>
    <lineage>
        <taxon>Eukaryota</taxon>
        <taxon>Metazoa</taxon>
        <taxon>Chordata</taxon>
        <taxon>Craniata</taxon>
        <taxon>Vertebrata</taxon>
        <taxon>Euteleostomi</taxon>
        <taxon>Amphibia</taxon>
        <taxon>Gymnophiona</taxon>
        <taxon>Siphonopidae</taxon>
        <taxon>Microcaecilia</taxon>
    </lineage>
</organism>
<feature type="binding site" evidence="12">
    <location>
        <position position="498"/>
    </location>
    <ligand>
        <name>Fe(3+)</name>
        <dbReference type="ChEBI" id="CHEBI:29034"/>
        <label>1</label>
    </ligand>
</feature>
<evidence type="ECO:0000256" key="8">
    <source>
        <dbReference type="ARBA" id="ARBA00023065"/>
    </source>
</evidence>
<dbReference type="InterPro" id="IPR018195">
    <property type="entry name" value="Transferrin_Fe_BS"/>
</dbReference>
<feature type="domain" description="Transferrin-like" evidence="14">
    <location>
        <begin position="411"/>
        <end position="738"/>
    </location>
</feature>
<comment type="subcellular location">
    <subcellularLocation>
        <location evidence="1">Secreted</location>
    </subcellularLocation>
</comment>
<feature type="binding site" evidence="12">
    <location>
        <position position="461"/>
    </location>
    <ligand>
        <name>Fe(3+)</name>
        <dbReference type="ChEBI" id="CHEBI:29034"/>
        <label>1</label>
    </ligand>
</feature>
<dbReference type="GO" id="GO:0005769">
    <property type="term" value="C:early endosome"/>
    <property type="evidence" value="ECO:0007669"/>
    <property type="project" value="TreeGrafter"/>
</dbReference>
<dbReference type="PROSITE" id="PS00205">
    <property type="entry name" value="TRANSFERRIN_LIKE_1"/>
    <property type="match status" value="1"/>
</dbReference>
<feature type="binding site" evidence="11">
    <location>
        <position position="193"/>
    </location>
    <ligand>
        <name>hydrogencarbonate</name>
        <dbReference type="ChEBI" id="CHEBI:17544"/>
        <label>1</label>
    </ligand>
</feature>
<feature type="binding site" evidence="11">
    <location>
        <position position="523"/>
    </location>
    <ligand>
        <name>hydrogencarbonate</name>
        <dbReference type="ChEBI" id="CHEBI:17544"/>
        <label>1</label>
    </ligand>
</feature>
<feature type="domain" description="Transferrin-like" evidence="14">
    <location>
        <begin position="76"/>
        <end position="401"/>
    </location>
</feature>
<feature type="disulfide bond" evidence="13">
    <location>
        <begin position="566"/>
        <end position="581"/>
    </location>
</feature>
<feature type="binding site" evidence="12">
    <location>
        <position position="262"/>
    </location>
    <ligand>
        <name>Fe(3+)</name>
        <dbReference type="ChEBI" id="CHEBI:29034"/>
        <label>1</label>
    </ligand>
</feature>
<keyword evidence="15" id="KW-1185">Reference proteome</keyword>
<feature type="disulfide bond" evidence="13">
    <location>
        <begin position="240"/>
        <end position="251"/>
    </location>
</feature>